<feature type="transmembrane region" description="Helical" evidence="6">
    <location>
        <begin position="109"/>
        <end position="128"/>
    </location>
</feature>
<feature type="transmembrane region" description="Helical" evidence="6">
    <location>
        <begin position="49"/>
        <end position="68"/>
    </location>
</feature>
<dbReference type="SUPFAM" id="SSF103473">
    <property type="entry name" value="MFS general substrate transporter"/>
    <property type="match status" value="1"/>
</dbReference>
<dbReference type="Proteomes" id="UP000281553">
    <property type="component" value="Unassembled WGS sequence"/>
</dbReference>
<evidence type="ECO:0000313" key="9">
    <source>
        <dbReference type="Proteomes" id="UP000281553"/>
    </source>
</evidence>
<organism evidence="8 9">
    <name type="scientific">Dibothriocephalus latus</name>
    <name type="common">Fish tapeworm</name>
    <name type="synonym">Diphyllobothrium latum</name>
    <dbReference type="NCBI Taxonomy" id="60516"/>
    <lineage>
        <taxon>Eukaryota</taxon>
        <taxon>Metazoa</taxon>
        <taxon>Spiralia</taxon>
        <taxon>Lophotrochozoa</taxon>
        <taxon>Platyhelminthes</taxon>
        <taxon>Cestoda</taxon>
        <taxon>Eucestoda</taxon>
        <taxon>Diphyllobothriidea</taxon>
        <taxon>Diphyllobothriidae</taxon>
        <taxon>Dibothriocephalus</taxon>
    </lineage>
</organism>
<dbReference type="GO" id="GO:0022857">
    <property type="term" value="F:transmembrane transporter activity"/>
    <property type="evidence" value="ECO:0007669"/>
    <property type="project" value="InterPro"/>
</dbReference>
<evidence type="ECO:0000259" key="7">
    <source>
        <dbReference type="PROSITE" id="PS50850"/>
    </source>
</evidence>
<reference evidence="8 9" key="1">
    <citation type="submission" date="2018-11" db="EMBL/GenBank/DDBJ databases">
        <authorList>
            <consortium name="Pathogen Informatics"/>
        </authorList>
    </citation>
    <scope>NUCLEOTIDE SEQUENCE [LARGE SCALE GENOMIC DNA]</scope>
</reference>
<keyword evidence="4 6" id="KW-0472">Membrane</keyword>
<name>A0A3P7MUR9_DIBLA</name>
<feature type="transmembrane region" description="Helical" evidence="6">
    <location>
        <begin position="376"/>
        <end position="395"/>
    </location>
</feature>
<feature type="transmembrane region" description="Helical" evidence="6">
    <location>
        <begin position="225"/>
        <end position="245"/>
    </location>
</feature>
<feature type="domain" description="Major facilitator superfamily (MFS) profile" evidence="7">
    <location>
        <begin position="1"/>
        <end position="400"/>
    </location>
</feature>
<gene>
    <name evidence="8" type="ORF">DILT_LOCUS15042</name>
</gene>
<evidence type="ECO:0000313" key="8">
    <source>
        <dbReference type="EMBL" id="VDN27643.1"/>
    </source>
</evidence>
<feature type="compositionally biased region" description="Basic and acidic residues" evidence="5">
    <location>
        <begin position="411"/>
        <end position="428"/>
    </location>
</feature>
<protein>
    <recommendedName>
        <fullName evidence="7">Major facilitator superfamily (MFS) profile domain-containing protein</fullName>
    </recommendedName>
</protein>
<keyword evidence="3 6" id="KW-1133">Transmembrane helix</keyword>
<evidence type="ECO:0000256" key="1">
    <source>
        <dbReference type="ARBA" id="ARBA00004141"/>
    </source>
</evidence>
<keyword evidence="2 6" id="KW-0812">Transmembrane</keyword>
<dbReference type="PANTHER" id="PTHR24064">
    <property type="entry name" value="SOLUTE CARRIER FAMILY 22 MEMBER"/>
    <property type="match status" value="1"/>
</dbReference>
<feature type="transmembrane region" description="Helical" evidence="6">
    <location>
        <begin position="23"/>
        <end position="43"/>
    </location>
</feature>
<feature type="transmembrane region" description="Helical" evidence="6">
    <location>
        <begin position="311"/>
        <end position="335"/>
    </location>
</feature>
<feature type="transmembrane region" description="Helical" evidence="6">
    <location>
        <begin position="286"/>
        <end position="305"/>
    </location>
</feature>
<dbReference type="AlphaFoldDB" id="A0A3P7MUR9"/>
<dbReference type="Pfam" id="PF07690">
    <property type="entry name" value="MFS_1"/>
    <property type="match status" value="1"/>
</dbReference>
<evidence type="ECO:0000256" key="5">
    <source>
        <dbReference type="SAM" id="MobiDB-lite"/>
    </source>
</evidence>
<feature type="transmembrane region" description="Helical" evidence="6">
    <location>
        <begin position="347"/>
        <end position="364"/>
    </location>
</feature>
<dbReference type="InterPro" id="IPR036259">
    <property type="entry name" value="MFS_trans_sf"/>
</dbReference>
<dbReference type="OrthoDB" id="6100430at2759"/>
<dbReference type="Gene3D" id="1.20.1250.20">
    <property type="entry name" value="MFS general substrate transporter like domains"/>
    <property type="match status" value="1"/>
</dbReference>
<feature type="region of interest" description="Disordered" evidence="5">
    <location>
        <begin position="403"/>
        <end position="428"/>
    </location>
</feature>
<feature type="transmembrane region" description="Helical" evidence="6">
    <location>
        <begin position="251"/>
        <end position="274"/>
    </location>
</feature>
<evidence type="ECO:0000256" key="2">
    <source>
        <dbReference type="ARBA" id="ARBA00022692"/>
    </source>
</evidence>
<keyword evidence="9" id="KW-1185">Reference proteome</keyword>
<dbReference type="PROSITE" id="PS50850">
    <property type="entry name" value="MFS"/>
    <property type="match status" value="1"/>
</dbReference>
<sequence>MLGMLIGYLVGGWFGDQFGRRRVILASGVAEFVIELLICFSANHTQYIILRILVAICVTTRFSALTVLITEITTAKYRSLISAVSSIIQTTFQRTFLAVVALYVTNWRWLNVSLVATNTLIFIMFFLLPESPKWLVARARYRDAGDVLYRGYRINAYVRNMFTSVSKRSPLVSRKDFFALIGIPDEPMKEKSAEQDVVGSGQPTRPAGKCTVFELFNRKMVATTLLCTILIAGNITCVFGLVLYSANIRLYTSYVLMINAVASIPGCLQFAGLYRCFRYRKRPLMVVYLSTAVVLWIAALYTVISQPDNDIALNVLMAVGTMLLTTASRMVFVYVPELYSPVYRNRGLGVCAGFARMGIFWFPLINRLDSSVRHGFPLIIYAGIITIPMVLLCFLRDTNGEASATASTPNDEVKDSQLTEPPESSKDC</sequence>
<dbReference type="GO" id="GO:0016020">
    <property type="term" value="C:membrane"/>
    <property type="evidence" value="ECO:0007669"/>
    <property type="project" value="UniProtKB-SubCell"/>
</dbReference>
<proteinExistence type="predicted"/>
<comment type="subcellular location">
    <subcellularLocation>
        <location evidence="1">Membrane</location>
        <topology evidence="1">Multi-pass membrane protein</topology>
    </subcellularLocation>
</comment>
<dbReference type="EMBL" id="UYRU01077029">
    <property type="protein sequence ID" value="VDN27643.1"/>
    <property type="molecule type" value="Genomic_DNA"/>
</dbReference>
<evidence type="ECO:0000256" key="4">
    <source>
        <dbReference type="ARBA" id="ARBA00023136"/>
    </source>
</evidence>
<dbReference type="InterPro" id="IPR020846">
    <property type="entry name" value="MFS_dom"/>
</dbReference>
<evidence type="ECO:0000256" key="6">
    <source>
        <dbReference type="SAM" id="Phobius"/>
    </source>
</evidence>
<dbReference type="InterPro" id="IPR011701">
    <property type="entry name" value="MFS"/>
</dbReference>
<evidence type="ECO:0000256" key="3">
    <source>
        <dbReference type="ARBA" id="ARBA00022989"/>
    </source>
</evidence>
<accession>A0A3P7MUR9</accession>